<keyword evidence="2" id="KW-1185">Reference proteome</keyword>
<comment type="caution">
    <text evidence="1">The sequence shown here is derived from an EMBL/GenBank/DDBJ whole genome shotgun (WGS) entry which is preliminary data.</text>
</comment>
<accession>A0ABQ7XIM1</accession>
<organism evidence="1 2">
    <name type="scientific">Brassica napus</name>
    <name type="common">Rape</name>
    <dbReference type="NCBI Taxonomy" id="3708"/>
    <lineage>
        <taxon>Eukaryota</taxon>
        <taxon>Viridiplantae</taxon>
        <taxon>Streptophyta</taxon>
        <taxon>Embryophyta</taxon>
        <taxon>Tracheophyta</taxon>
        <taxon>Spermatophyta</taxon>
        <taxon>Magnoliopsida</taxon>
        <taxon>eudicotyledons</taxon>
        <taxon>Gunneridae</taxon>
        <taxon>Pentapetalae</taxon>
        <taxon>rosids</taxon>
        <taxon>malvids</taxon>
        <taxon>Brassicales</taxon>
        <taxon>Brassicaceae</taxon>
        <taxon>Brassiceae</taxon>
        <taxon>Brassica</taxon>
    </lineage>
</organism>
<protein>
    <submittedName>
        <fullName evidence="1">Uncharacterized protein</fullName>
    </submittedName>
</protein>
<gene>
    <name evidence="1" type="ORF">HID58_084003</name>
</gene>
<evidence type="ECO:0000313" key="2">
    <source>
        <dbReference type="Proteomes" id="UP000824890"/>
    </source>
</evidence>
<sequence length="206" mass="22202">REKREKTRGRKTPTFGGAYARVPAPVAPFLSIHARFPTVRVDRLSYPIYFRIWTRVLSPEEICLRRVSNGGNLSFSGFVTRVCSLVGGREKRPYQDGDVLRCCYSGVCSNGGGDDLAPAIDLAGKDYTRVKNGGGHGIRFVTVRHVPVVAGETRPFSDVSAPGGGDVCGSAFRGRANRESASLCLRVTGLGLSGLVRLSWALCLGL</sequence>
<name>A0ABQ7XIM1_BRANA</name>
<dbReference type="EMBL" id="JAGKQM010000019">
    <property type="protein sequence ID" value="KAH0855742.1"/>
    <property type="molecule type" value="Genomic_DNA"/>
</dbReference>
<feature type="non-terminal residue" evidence="1">
    <location>
        <position position="1"/>
    </location>
</feature>
<dbReference type="Proteomes" id="UP000824890">
    <property type="component" value="Unassembled WGS sequence"/>
</dbReference>
<evidence type="ECO:0000313" key="1">
    <source>
        <dbReference type="EMBL" id="KAH0855742.1"/>
    </source>
</evidence>
<reference evidence="1 2" key="1">
    <citation type="submission" date="2021-05" db="EMBL/GenBank/DDBJ databases">
        <title>Genome Assembly of Synthetic Allotetraploid Brassica napus Reveals Homoeologous Exchanges between Subgenomes.</title>
        <authorList>
            <person name="Davis J.T."/>
        </authorList>
    </citation>
    <scope>NUCLEOTIDE SEQUENCE [LARGE SCALE GENOMIC DNA]</scope>
    <source>
        <strain evidence="2">cv. Da-Ae</strain>
        <tissue evidence="1">Seedling</tissue>
    </source>
</reference>
<proteinExistence type="predicted"/>